<name>A0ACB8U8J3_9APHY</name>
<keyword evidence="2" id="KW-1185">Reference proteome</keyword>
<reference evidence="1" key="1">
    <citation type="journal article" date="2021" name="Environ. Microbiol.">
        <title>Gene family expansions and transcriptome signatures uncover fungal adaptations to wood decay.</title>
        <authorList>
            <person name="Hage H."/>
            <person name="Miyauchi S."/>
            <person name="Viragh M."/>
            <person name="Drula E."/>
            <person name="Min B."/>
            <person name="Chaduli D."/>
            <person name="Navarro D."/>
            <person name="Favel A."/>
            <person name="Norest M."/>
            <person name="Lesage-Meessen L."/>
            <person name="Balint B."/>
            <person name="Merenyi Z."/>
            <person name="de Eugenio L."/>
            <person name="Morin E."/>
            <person name="Martinez A.T."/>
            <person name="Baldrian P."/>
            <person name="Stursova M."/>
            <person name="Martinez M.J."/>
            <person name="Novotny C."/>
            <person name="Magnuson J.K."/>
            <person name="Spatafora J.W."/>
            <person name="Maurice S."/>
            <person name="Pangilinan J."/>
            <person name="Andreopoulos W."/>
            <person name="LaButti K."/>
            <person name="Hundley H."/>
            <person name="Na H."/>
            <person name="Kuo A."/>
            <person name="Barry K."/>
            <person name="Lipzen A."/>
            <person name="Henrissat B."/>
            <person name="Riley R."/>
            <person name="Ahrendt S."/>
            <person name="Nagy L.G."/>
            <person name="Grigoriev I.V."/>
            <person name="Martin F."/>
            <person name="Rosso M.N."/>
        </authorList>
    </citation>
    <scope>NUCLEOTIDE SEQUENCE</scope>
    <source>
        <strain evidence="1">CBS 384.51</strain>
    </source>
</reference>
<evidence type="ECO:0000313" key="1">
    <source>
        <dbReference type="EMBL" id="KAI0090560.1"/>
    </source>
</evidence>
<proteinExistence type="predicted"/>
<sequence length="2607" mass="292798">MDIDEVQDVGVERPAKRFKHQSYKETLKQVHLIPAIAQTQAEYDLSDTDSHFHTALQDWRELSLAPPFVRFANKADGLSASIALLVHHWKEIIDLWLEAVESADDEALKPLLDLLQKITQDLRTTVLPSYPAILEQLLSLLPRSMAAETLSILLPTFTSLFKYVLIPADATSNTIQTAWTAFSDVLPKCDPEVQRAVAEVWGNLLRRMKGDARERCVTNIASSASSDVAAWVFVCSCKSVSQTLHSITPSIIRPLLQYYFSTASNSEASEDTFTVIRRTLTALTHHCKAADQYSPITNILLEYLSRVTSSKDPDAETENDYVSRVLSILAVPCSVRSGSRIGAKNLPIILTQLQLVPMNDELHDPFLKLAVACLTAGDMGLWMGTGRKVFERAWTERPRLALQITGATLELGWGGWQMIALPHIVKRSLDLLESDKETVHVLEVLSAAQKEGKLGGLDDRWKERLQKWAISRLSKWNGAEEQVFELQYILDLVDVIPELGTVLADILKQEYEADEVRPGSAWTLGACMAGLAHRPPREWQEKVDVATLTQKVANNEDFVQSGFVLDGLVKLVNALPPQSDSPLQLQSLYEPLQVSLISYSRLTRLSALRLLASPLVTSSSESSSTDAVKRCLQAEEISVDVQGVRERVLRIGRLNQFLKDDDEASVEVVVRWLVAQLKINLRPLWSSTASAIASISERKGFGDVVWRFVFEELKSSHDLSSLRESEWPPVIEEELDDVNETERTWRDPSAHKTRLATNNWLRSNAAQKAIHQALQVEERFDTNNYELQLLNVLAAASSLTERHNRDLVPYFLSLASPEEPTKTLTRTKLAAWLTVFSKFVNPKALHSSQELRTLFMTLLSHPDRQLQKLALDCVLTFKDPAVAKFEEELKALLDNTRWRDQLTNLDIASIGGDNRAQTIEVLIRLLYGVMLEKKGKSRSKGGVDRRAAVLAAFNGCTSDELETLVDLMLGPILRKRADSLESLEVSTPTPSGSSYQLQLIPDSVSDKQLVGFLTLLGDVMKNLGTKLLPRWDILLQTLLDVIGYAQGRLTTVTPEADSNEEQDDTDAVSDVGSEDDQGRSGTGRAIRAVRQTGLKRFIDFFRSPVSLEFDFTPYLGEAFRSFISPRLPLLNVENTQAPSALLELFHTWTLKPQFAPFLVAYNSQVLPKIYDCLVASSVKPAVISRVFDIVDHLLSLSSADNALADAVFKPGIPLLLTNLTVLVERMKGDTSLTDQLGRRQINILSQLAPYMADSAQASTLLSLFTPILRKSSKTIPEKLKVDILDIIRNLLPLVDGISSSDNAAYLKTFSLFAYLFQSLRSRQARLKLVAVFRALAELNEQLLPLADLLESLNAYSARRMDEPDFERRLSAFSHLNETLHETFTSHQWLPVLHNMLNFIQDPDELSIRSNASASMKRFIDRAAEIRSDYEVVFLRVLFPGLKNGLRSRNELVRAELLGVLSYSIQKCEGISVLQEMRPLLAAGDEEASFFNNILHLQTHRRTRALRRLVEFCNESKPRSATLADVFFPLVANYTTGGAHVDHHLITEAITTLGCIAKHLQWGAYYSSIQQYLRFARQKDESERIYIRTLVSLLDNFHFPMDSVVETDQVPSTEDLEPEEEPEVVPQAAIIDAGKRAIIADVVNTKLLPSLVNHLEKRDENEDSLRIPIAVGIVQVAKHLPPSTRNAQISRLVTVLCQIFRSKSQETRDLTRDTLNKIAVILGPSYLAEILSELRAALLRGPHLHVLAYITHALLVHVTSDAHTADFAILDDCVTDVAHVSAEVIFGESGKDVQSEGFKTKMREVRTSASKGLDSFAIIAKHITPSKISTLLVPIRNILQQTETLKVMQQVEDLLRRIAGGLNANKHVTPVDLLTLCHTLISQNARFLQHVPKPKQGHKARTDAVVEKKKHLVQEADHYANNSSRFIVFGLELFITAHRRSRFDFQDPTVISRLEPMVPVIGNTLYSKHMQVLIPGLKATSAIVKCPLKSIAKSLPVFIRQMIDIVKQTGSTESDVVQTAFKCLATVLRDQPTAQVKEKDLIFLLELLSPDLEEPERQASVFTMLRAIVARKFVVPEIYDLMERVSEIMVTNQSPQVQELCRGVLLQFLLEYPQGKGRLRNNMTFLAKNLSYIHESGRKSVMELLNAILSKFNPDLIREFSDLLFVALVMVVANDESSKCREMASELIKNLFSRLEEPQRRVVMSHIHTWASQQHSQPLLARVSSQIYSILIDHLQTEVAPYVSAILEDLNAIITSSANSFEEATIAEDEDTMDLDVEWQIPYHALTTLTKLLRIQPELAAQTDKITWPHVVSLLLFPHAWVRTASCRLLGMLFAAVPATAPQSSLPDDSPFSVVGMEDTAKKLCLQLRGDTLDAVLGVQVVKNLFYIGKCFKSLEEESVQGQQNGDEEDEDENDEEDEEGEADDNEQVDKDTDEPKRHPLAWLFSKLSYQARSAHIARRNKSSSPPNWFEQPACVFRWFAAMVSFLEGPEVERFLVHILSPLYRIAEDDTIRDSHMDELKTLAVELQDLVQVKVGTTAFSNVYNRIRQKTLGVRRERKTARVVQAATNPAMASKRKQQRNQVKKESRKRKSSSFAESRGRIKRKRDY</sequence>
<protein>
    <submittedName>
        <fullName evidence="1">Armadillo-type protein</fullName>
    </submittedName>
</protein>
<dbReference type="Proteomes" id="UP001055072">
    <property type="component" value="Unassembled WGS sequence"/>
</dbReference>
<organism evidence="1 2">
    <name type="scientific">Irpex rosettiformis</name>
    <dbReference type="NCBI Taxonomy" id="378272"/>
    <lineage>
        <taxon>Eukaryota</taxon>
        <taxon>Fungi</taxon>
        <taxon>Dikarya</taxon>
        <taxon>Basidiomycota</taxon>
        <taxon>Agaricomycotina</taxon>
        <taxon>Agaricomycetes</taxon>
        <taxon>Polyporales</taxon>
        <taxon>Irpicaceae</taxon>
        <taxon>Irpex</taxon>
    </lineage>
</organism>
<gene>
    <name evidence="1" type="ORF">BDY19DRAFT_935831</name>
</gene>
<comment type="caution">
    <text evidence="1">The sequence shown here is derived from an EMBL/GenBank/DDBJ whole genome shotgun (WGS) entry which is preliminary data.</text>
</comment>
<accession>A0ACB8U8J3</accession>
<dbReference type="EMBL" id="MU274907">
    <property type="protein sequence ID" value="KAI0090560.1"/>
    <property type="molecule type" value="Genomic_DNA"/>
</dbReference>
<evidence type="ECO:0000313" key="2">
    <source>
        <dbReference type="Proteomes" id="UP001055072"/>
    </source>
</evidence>